<comment type="caution">
    <text evidence="1">The sequence shown here is derived from an EMBL/GenBank/DDBJ whole genome shotgun (WGS) entry which is preliminary data.</text>
</comment>
<dbReference type="KEGG" id="sapo:SAPIO_CDS1915"/>
<sequence>MTTKRCSKCRDQRHLTEEHEEHEEYKDTGAIYRVIEAPLPGFATKYGKDQFCLIVMQKIKGRRLDQAWIDLCLEECEEIAQEVVHVILKLQAASMNHRPVGPVGAGPYEMHYGLFFPMEGGGPFVNEQPVADDFNERLVMCIERKVLLEDTPFLRAYDLVLTHRNLATWTIFLENGTHQVYFTGWENAGFYPAGLDLAVLSRQPIGAWDVQFAEMVLGKFPEDKREAYDQLEMFDKAEFEMGLLPERSMHGRWVEDPCEQEF</sequence>
<dbReference type="AlphaFoldDB" id="A0A084GE16"/>
<name>A0A084GE16_PSEDA</name>
<dbReference type="InterPro" id="IPR011009">
    <property type="entry name" value="Kinase-like_dom_sf"/>
</dbReference>
<dbReference type="VEuPathDB" id="FungiDB:SAPIO_CDS1915"/>
<proteinExistence type="predicted"/>
<gene>
    <name evidence="1" type="ORF">SAPIO_CDS1915</name>
</gene>
<organism evidence="1 2">
    <name type="scientific">Pseudallescheria apiosperma</name>
    <name type="common">Scedosporium apiospermum</name>
    <dbReference type="NCBI Taxonomy" id="563466"/>
    <lineage>
        <taxon>Eukaryota</taxon>
        <taxon>Fungi</taxon>
        <taxon>Dikarya</taxon>
        <taxon>Ascomycota</taxon>
        <taxon>Pezizomycotina</taxon>
        <taxon>Sordariomycetes</taxon>
        <taxon>Hypocreomycetidae</taxon>
        <taxon>Microascales</taxon>
        <taxon>Microascaceae</taxon>
        <taxon>Scedosporium</taxon>
    </lineage>
</organism>
<dbReference type="RefSeq" id="XP_016645377.1">
    <property type="nucleotide sequence ID" value="XM_016785080.1"/>
</dbReference>
<protein>
    <recommendedName>
        <fullName evidence="3">Aminoglycoside phosphotransferase domain-containing protein</fullName>
    </recommendedName>
</protein>
<keyword evidence="2" id="KW-1185">Reference proteome</keyword>
<dbReference type="OrthoDB" id="4177236at2759"/>
<dbReference type="GeneID" id="27720987"/>
<dbReference type="HOGENOM" id="CLU_1062283_0_0_1"/>
<dbReference type="Proteomes" id="UP000028545">
    <property type="component" value="Unassembled WGS sequence"/>
</dbReference>
<evidence type="ECO:0000313" key="2">
    <source>
        <dbReference type="Proteomes" id="UP000028545"/>
    </source>
</evidence>
<dbReference type="OMA" id="CKICLAQ"/>
<evidence type="ECO:0000313" key="1">
    <source>
        <dbReference type="EMBL" id="KEZ45578.1"/>
    </source>
</evidence>
<dbReference type="SUPFAM" id="SSF56112">
    <property type="entry name" value="Protein kinase-like (PK-like)"/>
    <property type="match status" value="1"/>
</dbReference>
<evidence type="ECO:0008006" key="3">
    <source>
        <dbReference type="Google" id="ProtNLM"/>
    </source>
</evidence>
<dbReference type="EMBL" id="JOWA01000077">
    <property type="protein sequence ID" value="KEZ45578.1"/>
    <property type="molecule type" value="Genomic_DNA"/>
</dbReference>
<reference evidence="1 2" key="1">
    <citation type="journal article" date="2014" name="Genome Announc.">
        <title>Draft genome sequence of the pathogenic fungus Scedosporium apiospermum.</title>
        <authorList>
            <person name="Vandeputte P."/>
            <person name="Ghamrawi S."/>
            <person name="Rechenmann M."/>
            <person name="Iltis A."/>
            <person name="Giraud S."/>
            <person name="Fleury M."/>
            <person name="Thornton C."/>
            <person name="Delhaes L."/>
            <person name="Meyer W."/>
            <person name="Papon N."/>
            <person name="Bouchara J.P."/>
        </authorList>
    </citation>
    <scope>NUCLEOTIDE SEQUENCE [LARGE SCALE GENOMIC DNA]</scope>
    <source>
        <strain evidence="1 2">IHEM 14462</strain>
    </source>
</reference>
<accession>A0A084GE16</accession>